<gene>
    <name evidence="2" type="ORF">QQA45_05190</name>
</gene>
<evidence type="ECO:0000256" key="1">
    <source>
        <dbReference type="SAM" id="Coils"/>
    </source>
</evidence>
<name>A0ABT7HK59_9FUSO</name>
<dbReference type="InterPro" id="IPR011990">
    <property type="entry name" value="TPR-like_helical_dom_sf"/>
</dbReference>
<proteinExistence type="predicted"/>
<evidence type="ECO:0000313" key="2">
    <source>
        <dbReference type="EMBL" id="MDK9580908.1"/>
    </source>
</evidence>
<dbReference type="EMBL" id="JASSPP010000008">
    <property type="protein sequence ID" value="MDK9580908.1"/>
    <property type="molecule type" value="Genomic_DNA"/>
</dbReference>
<reference evidence="2 3" key="1">
    <citation type="submission" date="2023-06" db="EMBL/GenBank/DDBJ databases">
        <title>Antibody response to the Sneathia vaginalis cytopathogenic toxin A during pregnancy.</title>
        <authorList>
            <person name="Mccoy Z.T."/>
            <person name="Serrano M.G."/>
            <person name="Spaine K."/>
            <person name="Edwards D.J."/>
            <person name="Buck G.A."/>
            <person name="Jefferson K."/>
        </authorList>
    </citation>
    <scope>NUCLEOTIDE SEQUENCE [LARGE SCALE GENOMIC DNA]</scope>
    <source>
        <strain evidence="2 3">CCUG 42621</strain>
    </source>
</reference>
<dbReference type="Gene3D" id="1.25.40.10">
    <property type="entry name" value="Tetratricopeptide repeat domain"/>
    <property type="match status" value="1"/>
</dbReference>
<dbReference type="RefSeq" id="WP_285153153.1">
    <property type="nucleotide sequence ID" value="NZ_JASSPP010000008.1"/>
</dbReference>
<keyword evidence="1" id="KW-0175">Coiled coil</keyword>
<keyword evidence="3" id="KW-1185">Reference proteome</keyword>
<sequence>MNKKIAIITIFTTFLSFAGPKADLEKALNLLDNGKVVEAFTILKNSKNVDGEEEAFERINYMLGTRADITPEQKEMYLKKASSNPKSKGQYAVLANELLAKEAKSPKETLVYLNLLRDRLGDDLDIFADLAFNYYKERDIENYSNIVKEAESKKAEFRDQFYYVLGKKFLEQNEENQGIAMLNKAAVSDFNNIKAQVCLVFAKFYLLHKDVETAKMYLITSEAFTPNDADLISTIARIYSEDIKDTKRAIKEYEKALNLEKDNIEYIKALLLESIAAKDVERINKYSEILKKAQGNYGVAQFLYMEHKYDEAIKYANKSLEEGTKEADVLLTVIYMANHKLDLAE</sequence>
<feature type="coiled-coil region" evidence="1">
    <location>
        <begin position="236"/>
        <end position="263"/>
    </location>
</feature>
<dbReference type="Proteomes" id="UP001225134">
    <property type="component" value="Unassembled WGS sequence"/>
</dbReference>
<protein>
    <recommendedName>
        <fullName evidence="4">Tetratricopeptide repeat protein</fullName>
    </recommendedName>
</protein>
<evidence type="ECO:0000313" key="3">
    <source>
        <dbReference type="Proteomes" id="UP001225134"/>
    </source>
</evidence>
<organism evidence="2 3">
    <name type="scientific">Sneathia sanguinegens</name>
    <dbReference type="NCBI Taxonomy" id="40543"/>
    <lineage>
        <taxon>Bacteria</taxon>
        <taxon>Fusobacteriati</taxon>
        <taxon>Fusobacteriota</taxon>
        <taxon>Fusobacteriia</taxon>
        <taxon>Fusobacteriales</taxon>
        <taxon>Leptotrichiaceae</taxon>
        <taxon>Sneathia</taxon>
    </lineage>
</organism>
<accession>A0ABT7HK59</accession>
<comment type="caution">
    <text evidence="2">The sequence shown here is derived from an EMBL/GenBank/DDBJ whole genome shotgun (WGS) entry which is preliminary data.</text>
</comment>
<evidence type="ECO:0008006" key="4">
    <source>
        <dbReference type="Google" id="ProtNLM"/>
    </source>
</evidence>
<dbReference type="SUPFAM" id="SSF81901">
    <property type="entry name" value="HCP-like"/>
    <property type="match status" value="1"/>
</dbReference>